<sequence length="451" mass="49013">MVEQTLLHKVAIVSGSSSGIGAAIVRELSARGASTVVNYPFPGLKAEADDLVASLPSPSVAVEADMGSVSAPQALVDAAVSNWGRVDIVVNCVALAVNKPFEEQTLDDWDRLVNINGRGTFLLTQASLKHLTKNTGRIVNIVSISARGPPPNQTIYAGTKGMVDSFTKCWAKELPPKYGCTVNAVSPGPTRTEGFAAAGEEQMKILQPIIDQTPVAPRMAEPDEIAFAIVSSHLSSSPHPFSLFRHPSSVILQESAFQRQRSSVKSHQSSFSEMPTNFNVDRAMAVIRNEHRKLLTLTFSSHFIYPGQFVSKRDAAHPPRMSFPRLKGNGTYMIVCLDLDAPFPSCRVLGPKCHWIQSGLEPIMSENGHFFLRVAAPFIANYVGPNPLPGSSPHRYLFILYEQPAGFEITRSSPTGGKKMGVWSRLRFDLDGWAREIGLGPVVGANYFVSK</sequence>
<dbReference type="AlphaFoldDB" id="A0A100IMJ5"/>
<dbReference type="Gene3D" id="3.90.280.10">
    <property type="entry name" value="PEBP-like"/>
    <property type="match status" value="1"/>
</dbReference>
<dbReference type="VEuPathDB" id="FungiDB:ASPNIDRAFT2_1152438"/>
<gene>
    <name evidence="4" type="ORF">ABL_06620</name>
</gene>
<dbReference type="Pfam" id="PF13561">
    <property type="entry name" value="adh_short_C2"/>
    <property type="match status" value="1"/>
</dbReference>
<evidence type="ECO:0000313" key="4">
    <source>
        <dbReference type="EMBL" id="GAQ43959.1"/>
    </source>
</evidence>
<dbReference type="SUPFAM" id="SSF51735">
    <property type="entry name" value="NAD(P)-binding Rossmann-fold domains"/>
    <property type="match status" value="1"/>
</dbReference>
<dbReference type="VEuPathDB" id="FungiDB:M747DRAFT_321044"/>
<dbReference type="PANTHER" id="PTHR48107:SF7">
    <property type="entry name" value="RE15974P"/>
    <property type="match status" value="1"/>
</dbReference>
<dbReference type="InterPro" id="IPR036291">
    <property type="entry name" value="NAD(P)-bd_dom_sf"/>
</dbReference>
<organism evidence="4 5">
    <name type="scientific">Aspergillus niger</name>
    <dbReference type="NCBI Taxonomy" id="5061"/>
    <lineage>
        <taxon>Eukaryota</taxon>
        <taxon>Fungi</taxon>
        <taxon>Dikarya</taxon>
        <taxon>Ascomycota</taxon>
        <taxon>Pezizomycotina</taxon>
        <taxon>Eurotiomycetes</taxon>
        <taxon>Eurotiomycetidae</taxon>
        <taxon>Eurotiales</taxon>
        <taxon>Aspergillaceae</taxon>
        <taxon>Aspergillus</taxon>
        <taxon>Aspergillus subgen. Circumdati</taxon>
    </lineage>
</organism>
<dbReference type="VEuPathDB" id="FungiDB:ATCC64974_62660"/>
<dbReference type="PRINTS" id="PR00080">
    <property type="entry name" value="SDRFAMILY"/>
</dbReference>
<dbReference type="GO" id="GO:0016614">
    <property type="term" value="F:oxidoreductase activity, acting on CH-OH group of donors"/>
    <property type="evidence" value="ECO:0007669"/>
    <property type="project" value="UniProtKB-ARBA"/>
</dbReference>
<feature type="domain" description="Ketoreductase" evidence="3">
    <location>
        <begin position="9"/>
        <end position="188"/>
    </location>
</feature>
<evidence type="ECO:0000313" key="5">
    <source>
        <dbReference type="Proteomes" id="UP000068243"/>
    </source>
</evidence>
<proteinExistence type="inferred from homology"/>
<dbReference type="InterPro" id="IPR057326">
    <property type="entry name" value="KR_dom"/>
</dbReference>
<dbReference type="CDD" id="cd05233">
    <property type="entry name" value="SDR_c"/>
    <property type="match status" value="1"/>
</dbReference>
<dbReference type="EMBL" id="BCMY01000011">
    <property type="protein sequence ID" value="GAQ43959.1"/>
    <property type="molecule type" value="Genomic_DNA"/>
</dbReference>
<dbReference type="SMART" id="SM00822">
    <property type="entry name" value="PKS_KR"/>
    <property type="match status" value="1"/>
</dbReference>
<dbReference type="CDD" id="cd00866">
    <property type="entry name" value="PEBP_euk"/>
    <property type="match status" value="1"/>
</dbReference>
<evidence type="ECO:0000256" key="2">
    <source>
        <dbReference type="ARBA" id="ARBA00023002"/>
    </source>
</evidence>
<dbReference type="VEuPathDB" id="FungiDB:An19g00400"/>
<dbReference type="SUPFAM" id="SSF49777">
    <property type="entry name" value="PEBP-like"/>
    <property type="match status" value="1"/>
</dbReference>
<reference evidence="5" key="1">
    <citation type="journal article" date="2016" name="Genome Announc.">
        <title>Draft genome sequence of Aspergillus niger strain An76.</title>
        <authorList>
            <person name="Gong W."/>
            <person name="Cheng Z."/>
            <person name="Zhang H."/>
            <person name="Liu L."/>
            <person name="Gao P."/>
            <person name="Wang L."/>
        </authorList>
    </citation>
    <scope>NUCLEOTIDE SEQUENCE [LARGE SCALE GENOMIC DNA]</scope>
    <source>
        <strain evidence="5">An76</strain>
    </source>
</reference>
<dbReference type="Gene3D" id="3.40.50.720">
    <property type="entry name" value="NAD(P)-binding Rossmann-like Domain"/>
    <property type="match status" value="1"/>
</dbReference>
<accession>A0A100IMJ5</accession>
<comment type="similarity">
    <text evidence="1">Belongs to the short-chain dehydrogenases/reductases (SDR) family.</text>
</comment>
<keyword evidence="2" id="KW-0560">Oxidoreductase</keyword>
<dbReference type="VEuPathDB" id="FungiDB:An19g00390"/>
<dbReference type="InterPro" id="IPR035810">
    <property type="entry name" value="PEBP_euk"/>
</dbReference>
<dbReference type="OrthoDB" id="47007at2759"/>
<name>A0A100IMJ5_ASPNG</name>
<dbReference type="PaxDb" id="5061-CADANGAP00014094"/>
<dbReference type="InterPro" id="IPR002347">
    <property type="entry name" value="SDR_fam"/>
</dbReference>
<dbReference type="InterPro" id="IPR036610">
    <property type="entry name" value="PEBP-like_sf"/>
</dbReference>
<dbReference type="VEuPathDB" id="FungiDB:ASPNIDRAFT2_1216457"/>
<protein>
    <submittedName>
        <fullName evidence="4">Unnamed protein product</fullName>
    </submittedName>
</protein>
<dbReference type="VEuPathDB" id="FungiDB:M747DRAFT_230114"/>
<dbReference type="PANTHER" id="PTHR48107">
    <property type="entry name" value="NADPH-DEPENDENT ALDEHYDE REDUCTASE-LIKE PROTEIN, CHLOROPLASTIC-RELATED"/>
    <property type="match status" value="1"/>
</dbReference>
<comment type="caution">
    <text evidence="4">The sequence shown here is derived from an EMBL/GenBank/DDBJ whole genome shotgun (WGS) entry which is preliminary data.</text>
</comment>
<evidence type="ECO:0000259" key="3">
    <source>
        <dbReference type="SMART" id="SM00822"/>
    </source>
</evidence>
<dbReference type="InterPro" id="IPR008914">
    <property type="entry name" value="PEBP"/>
</dbReference>
<dbReference type="Pfam" id="PF01161">
    <property type="entry name" value="PBP"/>
    <property type="match status" value="1"/>
</dbReference>
<dbReference type="PRINTS" id="PR00081">
    <property type="entry name" value="GDHRDH"/>
</dbReference>
<dbReference type="Proteomes" id="UP000068243">
    <property type="component" value="Unassembled WGS sequence"/>
</dbReference>
<dbReference type="VEuPathDB" id="FungiDB:ATCC64974_62650"/>
<evidence type="ECO:0000256" key="1">
    <source>
        <dbReference type="ARBA" id="ARBA00006484"/>
    </source>
</evidence>